<dbReference type="Proteomes" id="UP000805193">
    <property type="component" value="Unassembled WGS sequence"/>
</dbReference>
<evidence type="ECO:0000313" key="2">
    <source>
        <dbReference type="Proteomes" id="UP000805193"/>
    </source>
</evidence>
<evidence type="ECO:0000313" key="1">
    <source>
        <dbReference type="EMBL" id="KAG0420810.1"/>
    </source>
</evidence>
<feature type="non-terminal residue" evidence="1">
    <location>
        <position position="1"/>
    </location>
</feature>
<gene>
    <name evidence="1" type="ORF">HPB47_003281</name>
</gene>
<keyword evidence="2" id="KW-1185">Reference proteome</keyword>
<proteinExistence type="predicted"/>
<protein>
    <submittedName>
        <fullName evidence="1">Uncharacterized protein</fullName>
    </submittedName>
</protein>
<dbReference type="EMBL" id="JABSTQ010010473">
    <property type="protein sequence ID" value="KAG0420810.1"/>
    <property type="molecule type" value="Genomic_DNA"/>
</dbReference>
<reference evidence="1 2" key="1">
    <citation type="journal article" date="2020" name="Cell">
        <title>Large-Scale Comparative Analyses of Tick Genomes Elucidate Their Genetic Diversity and Vector Capacities.</title>
        <authorList>
            <consortium name="Tick Genome and Microbiome Consortium (TIGMIC)"/>
            <person name="Jia N."/>
            <person name="Wang J."/>
            <person name="Shi W."/>
            <person name="Du L."/>
            <person name="Sun Y."/>
            <person name="Zhan W."/>
            <person name="Jiang J.F."/>
            <person name="Wang Q."/>
            <person name="Zhang B."/>
            <person name="Ji P."/>
            <person name="Bell-Sakyi L."/>
            <person name="Cui X.M."/>
            <person name="Yuan T.T."/>
            <person name="Jiang B.G."/>
            <person name="Yang W.F."/>
            <person name="Lam T.T."/>
            <person name="Chang Q.C."/>
            <person name="Ding S.J."/>
            <person name="Wang X.J."/>
            <person name="Zhu J.G."/>
            <person name="Ruan X.D."/>
            <person name="Zhao L."/>
            <person name="Wei J.T."/>
            <person name="Ye R.Z."/>
            <person name="Que T.C."/>
            <person name="Du C.H."/>
            <person name="Zhou Y.H."/>
            <person name="Cheng J.X."/>
            <person name="Dai P.F."/>
            <person name="Guo W.B."/>
            <person name="Han X.H."/>
            <person name="Huang E.J."/>
            <person name="Li L.F."/>
            <person name="Wei W."/>
            <person name="Gao Y.C."/>
            <person name="Liu J.Z."/>
            <person name="Shao H.Z."/>
            <person name="Wang X."/>
            <person name="Wang C.C."/>
            <person name="Yang T.C."/>
            <person name="Huo Q.B."/>
            <person name="Li W."/>
            <person name="Chen H.Y."/>
            <person name="Chen S.E."/>
            <person name="Zhou L.G."/>
            <person name="Ni X.B."/>
            <person name="Tian J.H."/>
            <person name="Sheng Y."/>
            <person name="Liu T."/>
            <person name="Pan Y.S."/>
            <person name="Xia L.Y."/>
            <person name="Li J."/>
            <person name="Zhao F."/>
            <person name="Cao W.C."/>
        </authorList>
    </citation>
    <scope>NUCLEOTIDE SEQUENCE [LARGE SCALE GENOMIC DNA]</scope>
    <source>
        <strain evidence="1">Iper-2018</strain>
    </source>
</reference>
<accession>A0AC60PIX1</accession>
<sequence length="72" mass="8103">APSELLMKRRPRTLLPDFTTRLARTVRKLAQNLHQGHQLPPLEDGDCVNVRGPKSWDTKARVVGSGGPRSYR</sequence>
<organism evidence="1 2">
    <name type="scientific">Ixodes persulcatus</name>
    <name type="common">Taiga tick</name>
    <dbReference type="NCBI Taxonomy" id="34615"/>
    <lineage>
        <taxon>Eukaryota</taxon>
        <taxon>Metazoa</taxon>
        <taxon>Ecdysozoa</taxon>
        <taxon>Arthropoda</taxon>
        <taxon>Chelicerata</taxon>
        <taxon>Arachnida</taxon>
        <taxon>Acari</taxon>
        <taxon>Parasitiformes</taxon>
        <taxon>Ixodida</taxon>
        <taxon>Ixodoidea</taxon>
        <taxon>Ixodidae</taxon>
        <taxon>Ixodinae</taxon>
        <taxon>Ixodes</taxon>
    </lineage>
</organism>
<name>A0AC60PIX1_IXOPE</name>
<comment type="caution">
    <text evidence="1">The sequence shown here is derived from an EMBL/GenBank/DDBJ whole genome shotgun (WGS) entry which is preliminary data.</text>
</comment>
<feature type="non-terminal residue" evidence="1">
    <location>
        <position position="72"/>
    </location>
</feature>